<organism evidence="1 2">
    <name type="scientific">Babjeviella inositovora NRRL Y-12698</name>
    <dbReference type="NCBI Taxonomy" id="984486"/>
    <lineage>
        <taxon>Eukaryota</taxon>
        <taxon>Fungi</taxon>
        <taxon>Dikarya</taxon>
        <taxon>Ascomycota</taxon>
        <taxon>Saccharomycotina</taxon>
        <taxon>Pichiomycetes</taxon>
        <taxon>Serinales incertae sedis</taxon>
        <taxon>Babjeviella</taxon>
    </lineage>
</organism>
<dbReference type="RefSeq" id="XP_018987141.1">
    <property type="nucleotide sequence ID" value="XM_019126850.1"/>
</dbReference>
<dbReference type="Proteomes" id="UP000094336">
    <property type="component" value="Unassembled WGS sequence"/>
</dbReference>
<dbReference type="EMBL" id="KV454427">
    <property type="protein sequence ID" value="ODQ81813.1"/>
    <property type="molecule type" value="Genomic_DNA"/>
</dbReference>
<name>A0A1E3QVY0_9ASCO</name>
<evidence type="ECO:0000313" key="1">
    <source>
        <dbReference type="EMBL" id="ODQ81813.1"/>
    </source>
</evidence>
<protein>
    <submittedName>
        <fullName evidence="1">Uncharacterized protein</fullName>
    </submittedName>
</protein>
<reference evidence="2" key="1">
    <citation type="submission" date="2016-05" db="EMBL/GenBank/DDBJ databases">
        <title>Comparative genomics of biotechnologically important yeasts.</title>
        <authorList>
            <consortium name="DOE Joint Genome Institute"/>
            <person name="Riley R."/>
            <person name="Haridas S."/>
            <person name="Wolfe K.H."/>
            <person name="Lopes M.R."/>
            <person name="Hittinger C.T."/>
            <person name="Goker M."/>
            <person name="Salamov A."/>
            <person name="Wisecaver J."/>
            <person name="Long T.M."/>
            <person name="Aerts A.L."/>
            <person name="Barry K."/>
            <person name="Choi C."/>
            <person name="Clum A."/>
            <person name="Coughlan A.Y."/>
            <person name="Deshpande S."/>
            <person name="Douglass A.P."/>
            <person name="Hanson S.J."/>
            <person name="Klenk H.-P."/>
            <person name="Labutti K."/>
            <person name="Lapidus A."/>
            <person name="Lindquist E."/>
            <person name="Lipzen A."/>
            <person name="Meier-Kolthoff J.P."/>
            <person name="Ohm R.A."/>
            <person name="Otillar R.P."/>
            <person name="Pangilinan J."/>
            <person name="Peng Y."/>
            <person name="Rokas A."/>
            <person name="Rosa C.A."/>
            <person name="Scheuner C."/>
            <person name="Sibirny A.A."/>
            <person name="Slot J.C."/>
            <person name="Stielow J.B."/>
            <person name="Sun H."/>
            <person name="Kurtzman C.P."/>
            <person name="Blackwell M."/>
            <person name="Grigoriev I.V."/>
            <person name="Jeffries T.W."/>
        </authorList>
    </citation>
    <scope>NUCLEOTIDE SEQUENCE [LARGE SCALE GENOMIC DNA]</scope>
    <source>
        <strain evidence="2">NRRL Y-12698</strain>
    </source>
</reference>
<gene>
    <name evidence="1" type="ORF">BABINDRAFT_112050</name>
</gene>
<accession>A0A1E3QVY0</accession>
<evidence type="ECO:0000313" key="2">
    <source>
        <dbReference type="Proteomes" id="UP000094336"/>
    </source>
</evidence>
<dbReference type="GeneID" id="30144704"/>
<keyword evidence="2" id="KW-1185">Reference proteome</keyword>
<proteinExistence type="predicted"/>
<sequence>MFPLFNVRGLDFPESRLPVREIILRWNKRVMVRVLYLPDYRYRFYRDRKVPWPYVVLRRLAIFKSLVPFSSRARDTRRRPVRDVTLPILIRCRYPRIEPDGF</sequence>
<dbReference type="AlphaFoldDB" id="A0A1E3QVY0"/>